<accession>A0ABY2BVW8</accession>
<dbReference type="RefSeq" id="WP_132187432.1">
    <property type="nucleotide sequence ID" value="NZ_SLWM01000001.1"/>
</dbReference>
<dbReference type="InterPro" id="IPR041664">
    <property type="entry name" value="AAA_16"/>
</dbReference>
<dbReference type="Proteomes" id="UP000295818">
    <property type="component" value="Unassembled WGS sequence"/>
</dbReference>
<proteinExistence type="predicted"/>
<feature type="domain" description="HTH luxR-type" evidence="3">
    <location>
        <begin position="869"/>
        <end position="934"/>
    </location>
</feature>
<dbReference type="Pfam" id="PF00196">
    <property type="entry name" value="GerE"/>
    <property type="match status" value="1"/>
</dbReference>
<keyword evidence="2" id="KW-0067">ATP-binding</keyword>
<dbReference type="CDD" id="cd06170">
    <property type="entry name" value="LuxR_C_like"/>
    <property type="match status" value="1"/>
</dbReference>
<reference evidence="4 5" key="1">
    <citation type="journal article" date="2015" name="Stand. Genomic Sci.">
        <title>Genomic Encyclopedia of Bacterial and Archaeal Type Strains, Phase III: the genomes of soil and plant-associated and newly described type strains.</title>
        <authorList>
            <person name="Whitman W.B."/>
            <person name="Woyke T."/>
            <person name="Klenk H.P."/>
            <person name="Zhou Y."/>
            <person name="Lilburn T.G."/>
            <person name="Beck B.J."/>
            <person name="De Vos P."/>
            <person name="Vandamme P."/>
            <person name="Eisen J.A."/>
            <person name="Garrity G."/>
            <person name="Hugenholtz P."/>
            <person name="Kyrpides N.C."/>
        </authorList>
    </citation>
    <scope>NUCLEOTIDE SEQUENCE [LARGE SCALE GENOMIC DNA]</scope>
    <source>
        <strain evidence="4 5">VKM Ac-2538</strain>
    </source>
</reference>
<dbReference type="InterPro" id="IPR016032">
    <property type="entry name" value="Sig_transdc_resp-reg_C-effctor"/>
</dbReference>
<sequence>MTAAPGPSALIGRDKEAAVLRRAVDGVSSGTGGVVLVTGEAGIGKSRLLREAARYAAEAGLTVMSGRAVPQGGAYRPLVDALLGQLRDATVTESPDLRPFRSALSRLIPGWSGSDPVAEPAVDSVVVLGEGLLRLLRRVGGDTGCVVVLDDLHWADADSLALLEFLAGAVGTSRILVLGAARTDERWARDRLVANEDVLTVALDRFDREDIVALLTSRWHQEAQLSPEFEDVIVARSEGVPLVVEELLAGLVESGAPTSDVQQLGVPAGLTALVARRLAALTEDQRKVVHAAAVLGREVDWALLPLVSTLDEDAVLGGLRAAADSHLLVPAGSPGRLSWRHGLIRDAVLTMLGPGEHSVLARRAAEAHLNGTGAAQDDIAAAVELFVVAGDGPRAAQLLTDLARQAIAVGALGTADEQLEYAVRLAPSGSDLAAERVRVQTLSGRMDAAFATGDAALGMMSGDRHAELCFQLAQAALAAGRWDRASGYLERAGRPADARTPAIDADVAFGNGQVSEAAELAHRAVQQAERDDMPEQCCAALEVLGRCARETDPEAAAAAFRRAAQVAADHALTPARISALLALGTIELLDSESSATLMEARRLALDCGMLGRVCDIDQLLTDCALVVDGPAAGESAGRRTAELAAGIRLYRVQAMTEMMVASGAGARGDLAAMAAALDAAARRPDAPFEVTAGRPCIEAMVPLVGHDLPRAGELLDLGIGALAARGSSAPIGHWGLWALVRTVLDDRGAEARETLRHAPPVMRAINRAALDFADAVAAGRAGRSAEAIVLLAAGTDLLPSQHWWRRLLLLLTAEAMIADGWGDPVSLLRADLTAFEADGDDQLARTCRTLLRRAGVTVRRGRGSAAVPPALRAIGVTSREMDVLGLVADRLTNQQVAERLFLSPRTVETHVTNLLAKTGTTSRAELVAYAARADRDALSP</sequence>
<dbReference type="PANTHER" id="PTHR16305">
    <property type="entry name" value="TESTICULAR SOLUBLE ADENYLYL CYCLASE"/>
    <property type="match status" value="1"/>
</dbReference>
<dbReference type="InterPro" id="IPR027417">
    <property type="entry name" value="P-loop_NTPase"/>
</dbReference>
<dbReference type="PRINTS" id="PR00038">
    <property type="entry name" value="HTHLUXR"/>
</dbReference>
<dbReference type="InterPro" id="IPR011990">
    <property type="entry name" value="TPR-like_helical_dom_sf"/>
</dbReference>
<gene>
    <name evidence="4" type="ORF">EV644_101178</name>
</gene>
<dbReference type="Gene3D" id="1.25.40.10">
    <property type="entry name" value="Tetratricopeptide repeat domain"/>
    <property type="match status" value="1"/>
</dbReference>
<dbReference type="InterPro" id="IPR036388">
    <property type="entry name" value="WH-like_DNA-bd_sf"/>
</dbReference>
<dbReference type="SUPFAM" id="SSF52540">
    <property type="entry name" value="P-loop containing nucleoside triphosphate hydrolases"/>
    <property type="match status" value="1"/>
</dbReference>
<dbReference type="SUPFAM" id="SSF48452">
    <property type="entry name" value="TPR-like"/>
    <property type="match status" value="2"/>
</dbReference>
<dbReference type="Gene3D" id="1.10.10.10">
    <property type="entry name" value="Winged helix-like DNA-binding domain superfamily/Winged helix DNA-binding domain"/>
    <property type="match status" value="1"/>
</dbReference>
<dbReference type="EMBL" id="SLWM01000001">
    <property type="protein sequence ID" value="TCO31538.1"/>
    <property type="molecule type" value="Genomic_DNA"/>
</dbReference>
<name>A0ABY2BVW8_9ACTN</name>
<dbReference type="SMART" id="SM00382">
    <property type="entry name" value="AAA"/>
    <property type="match status" value="1"/>
</dbReference>
<dbReference type="Pfam" id="PF13191">
    <property type="entry name" value="AAA_16"/>
    <property type="match status" value="1"/>
</dbReference>
<evidence type="ECO:0000259" key="3">
    <source>
        <dbReference type="PROSITE" id="PS50043"/>
    </source>
</evidence>
<dbReference type="PROSITE" id="PS50043">
    <property type="entry name" value="HTH_LUXR_2"/>
    <property type="match status" value="1"/>
</dbReference>
<comment type="caution">
    <text evidence="4">The sequence shown here is derived from an EMBL/GenBank/DDBJ whole genome shotgun (WGS) entry which is preliminary data.</text>
</comment>
<dbReference type="InterPro" id="IPR003593">
    <property type="entry name" value="AAA+_ATPase"/>
</dbReference>
<evidence type="ECO:0000256" key="2">
    <source>
        <dbReference type="ARBA" id="ARBA00022840"/>
    </source>
</evidence>
<dbReference type="Gene3D" id="3.40.50.300">
    <property type="entry name" value="P-loop containing nucleotide triphosphate hydrolases"/>
    <property type="match status" value="1"/>
</dbReference>
<organism evidence="4 5">
    <name type="scientific">Kribbella orskensis</name>
    <dbReference type="NCBI Taxonomy" id="2512216"/>
    <lineage>
        <taxon>Bacteria</taxon>
        <taxon>Bacillati</taxon>
        <taxon>Actinomycetota</taxon>
        <taxon>Actinomycetes</taxon>
        <taxon>Propionibacteriales</taxon>
        <taxon>Kribbellaceae</taxon>
        <taxon>Kribbella</taxon>
    </lineage>
</organism>
<dbReference type="PANTHER" id="PTHR16305:SF35">
    <property type="entry name" value="TRANSCRIPTIONAL ACTIVATOR DOMAIN"/>
    <property type="match status" value="1"/>
</dbReference>
<dbReference type="SUPFAM" id="SSF46894">
    <property type="entry name" value="C-terminal effector domain of the bipartite response regulators"/>
    <property type="match status" value="1"/>
</dbReference>
<keyword evidence="5" id="KW-1185">Reference proteome</keyword>
<protein>
    <submittedName>
        <fullName evidence="4">ATPase</fullName>
    </submittedName>
</protein>
<evidence type="ECO:0000256" key="1">
    <source>
        <dbReference type="ARBA" id="ARBA00022741"/>
    </source>
</evidence>
<dbReference type="SMART" id="SM00421">
    <property type="entry name" value="HTH_LUXR"/>
    <property type="match status" value="1"/>
</dbReference>
<evidence type="ECO:0000313" key="5">
    <source>
        <dbReference type="Proteomes" id="UP000295818"/>
    </source>
</evidence>
<dbReference type="InterPro" id="IPR000792">
    <property type="entry name" value="Tscrpt_reg_LuxR_C"/>
</dbReference>
<keyword evidence="1" id="KW-0547">Nucleotide-binding</keyword>
<evidence type="ECO:0000313" key="4">
    <source>
        <dbReference type="EMBL" id="TCO31538.1"/>
    </source>
</evidence>